<keyword evidence="4" id="KW-0646">Protease inhibitor</keyword>
<feature type="chain" id="PRO_5026837999" evidence="1">
    <location>
        <begin position="23"/>
        <end position="77"/>
    </location>
</feature>
<evidence type="ECO:0000313" key="4">
    <source>
        <dbReference type="RefSeq" id="XP_028029341.1"/>
    </source>
</evidence>
<dbReference type="Pfam" id="PF01826">
    <property type="entry name" value="TIL"/>
    <property type="match status" value="1"/>
</dbReference>
<dbReference type="GO" id="GO:0030414">
    <property type="term" value="F:peptidase inhibitor activity"/>
    <property type="evidence" value="ECO:0007669"/>
    <property type="project" value="UniProtKB-KW"/>
</dbReference>
<dbReference type="Proteomes" id="UP000504629">
    <property type="component" value="Unplaced"/>
</dbReference>
<dbReference type="AlphaFoldDB" id="A0A6J2JIF3"/>
<dbReference type="GeneID" id="114242401"/>
<dbReference type="InterPro" id="IPR002919">
    <property type="entry name" value="TIL_dom"/>
</dbReference>
<feature type="signal peptide" evidence="1">
    <location>
        <begin position="1"/>
        <end position="22"/>
    </location>
</feature>
<feature type="domain" description="TIL" evidence="2">
    <location>
        <begin position="25"/>
        <end position="77"/>
    </location>
</feature>
<dbReference type="InterPro" id="IPR036084">
    <property type="entry name" value="Ser_inhib-like_sf"/>
</dbReference>
<dbReference type="Gene3D" id="2.10.25.10">
    <property type="entry name" value="Laminin"/>
    <property type="match status" value="1"/>
</dbReference>
<keyword evidence="3" id="KW-1185">Reference proteome</keyword>
<dbReference type="KEGG" id="bman:114242401"/>
<gene>
    <name evidence="4" type="primary">LOC114242401</name>
</gene>
<accession>A0A6J2JIF3</accession>
<evidence type="ECO:0000256" key="1">
    <source>
        <dbReference type="SAM" id="SignalP"/>
    </source>
</evidence>
<sequence>MASKNLFVLFLIFALFATNVAGQECPENTEVVDFPCPRTCDDPYGENTCITGIQGRCHCKGALVFNSDNVCVPIFEC</sequence>
<reference evidence="4" key="1">
    <citation type="submission" date="2025-08" db="UniProtKB">
        <authorList>
            <consortium name="RefSeq"/>
        </authorList>
    </citation>
    <scope>IDENTIFICATION</scope>
    <source>
        <tissue evidence="4">Silk gland</tissue>
    </source>
</reference>
<evidence type="ECO:0000259" key="2">
    <source>
        <dbReference type="Pfam" id="PF01826"/>
    </source>
</evidence>
<dbReference type="CDD" id="cd19941">
    <property type="entry name" value="TIL"/>
    <property type="match status" value="1"/>
</dbReference>
<organism evidence="3 4">
    <name type="scientific">Bombyx mandarina</name>
    <name type="common">Wild silk moth</name>
    <name type="synonym">Wild silkworm</name>
    <dbReference type="NCBI Taxonomy" id="7092"/>
    <lineage>
        <taxon>Eukaryota</taxon>
        <taxon>Metazoa</taxon>
        <taxon>Ecdysozoa</taxon>
        <taxon>Arthropoda</taxon>
        <taxon>Hexapoda</taxon>
        <taxon>Insecta</taxon>
        <taxon>Pterygota</taxon>
        <taxon>Neoptera</taxon>
        <taxon>Endopterygota</taxon>
        <taxon>Lepidoptera</taxon>
        <taxon>Glossata</taxon>
        <taxon>Ditrysia</taxon>
        <taxon>Bombycoidea</taxon>
        <taxon>Bombycidae</taxon>
        <taxon>Bombycinae</taxon>
        <taxon>Bombyx</taxon>
    </lineage>
</organism>
<keyword evidence="1" id="KW-0732">Signal</keyword>
<dbReference type="RefSeq" id="XP_028029341.1">
    <property type="nucleotide sequence ID" value="XM_028173540.1"/>
</dbReference>
<protein>
    <submittedName>
        <fullName evidence="4">Fungal protease inhibitor F-like</fullName>
    </submittedName>
</protein>
<evidence type="ECO:0000313" key="3">
    <source>
        <dbReference type="Proteomes" id="UP000504629"/>
    </source>
</evidence>
<dbReference type="SUPFAM" id="SSF57567">
    <property type="entry name" value="Serine protease inhibitors"/>
    <property type="match status" value="1"/>
</dbReference>
<proteinExistence type="predicted"/>
<name>A0A6J2JIF3_BOMMA</name>